<keyword evidence="3" id="KW-1185">Reference proteome</keyword>
<evidence type="ECO:0000313" key="3">
    <source>
        <dbReference type="Proteomes" id="UP001500051"/>
    </source>
</evidence>
<accession>A0ABP7E6E1</accession>
<feature type="region of interest" description="Disordered" evidence="1">
    <location>
        <begin position="42"/>
        <end position="76"/>
    </location>
</feature>
<reference evidence="3" key="1">
    <citation type="journal article" date="2019" name="Int. J. Syst. Evol. Microbiol.">
        <title>The Global Catalogue of Microorganisms (GCM) 10K type strain sequencing project: providing services to taxonomists for standard genome sequencing and annotation.</title>
        <authorList>
            <consortium name="The Broad Institute Genomics Platform"/>
            <consortium name="The Broad Institute Genome Sequencing Center for Infectious Disease"/>
            <person name="Wu L."/>
            <person name="Ma J."/>
        </authorList>
    </citation>
    <scope>NUCLEOTIDE SEQUENCE [LARGE SCALE GENOMIC DNA]</scope>
    <source>
        <strain evidence="3">JCM 16548</strain>
    </source>
</reference>
<protein>
    <submittedName>
        <fullName evidence="2">Uncharacterized protein</fullName>
    </submittedName>
</protein>
<dbReference type="Proteomes" id="UP001500051">
    <property type="component" value="Unassembled WGS sequence"/>
</dbReference>
<evidence type="ECO:0000313" key="2">
    <source>
        <dbReference type="EMBL" id="GAA3713788.1"/>
    </source>
</evidence>
<sequence>MQQQLRKAPPRNLFHRRDLRLATLAKDPIVDFASRGLAQGKLGVKPPYAKRPDSSAGLNWGLDRQRSPRSVHISER</sequence>
<evidence type="ECO:0000256" key="1">
    <source>
        <dbReference type="SAM" id="MobiDB-lite"/>
    </source>
</evidence>
<name>A0ABP7E6E1_9ACTN</name>
<dbReference type="EMBL" id="BAAAYX010000017">
    <property type="protein sequence ID" value="GAA3713788.1"/>
    <property type="molecule type" value="Genomic_DNA"/>
</dbReference>
<gene>
    <name evidence="2" type="ORF">GCM10022204_36080</name>
</gene>
<organism evidence="2 3">
    <name type="scientific">Microlunatus aurantiacus</name>
    <dbReference type="NCBI Taxonomy" id="446786"/>
    <lineage>
        <taxon>Bacteria</taxon>
        <taxon>Bacillati</taxon>
        <taxon>Actinomycetota</taxon>
        <taxon>Actinomycetes</taxon>
        <taxon>Propionibacteriales</taxon>
        <taxon>Propionibacteriaceae</taxon>
        <taxon>Microlunatus</taxon>
    </lineage>
</organism>
<proteinExistence type="predicted"/>
<comment type="caution">
    <text evidence="2">The sequence shown here is derived from an EMBL/GenBank/DDBJ whole genome shotgun (WGS) entry which is preliminary data.</text>
</comment>